<accession>A0A0E3F3U6</accession>
<evidence type="ECO:0000313" key="1">
    <source>
        <dbReference type="EMBL" id="AIX19970.1"/>
    </source>
</evidence>
<protein>
    <submittedName>
        <fullName evidence="1">Uncharacterized protein</fullName>
    </submittedName>
</protein>
<keyword evidence="2" id="KW-1185">Reference proteome</keyword>
<dbReference type="Proteomes" id="UP000185323">
    <property type="component" value="Segment"/>
</dbReference>
<proteinExistence type="predicted"/>
<dbReference type="KEGG" id="vg:24171932"/>
<name>A0A0E3F3U6_9CAUD</name>
<evidence type="ECO:0000313" key="2">
    <source>
        <dbReference type="Proteomes" id="UP000185323"/>
    </source>
</evidence>
<reference evidence="1 2" key="1">
    <citation type="submission" date="2013-12" db="EMBL/GenBank/DDBJ databases">
        <title>Ecological redundancy of diverse viral populations within a natural community.</title>
        <authorList>
            <person name="Gregory A.C."/>
            <person name="LaButti K."/>
            <person name="Copeland A."/>
            <person name="Woyke T."/>
            <person name="Sullivan M.B."/>
        </authorList>
    </citation>
    <scope>NUCLEOTIDE SEQUENCE [LARGE SCALE GENOMIC DNA]</scope>
    <source>
        <strain evidence="1">Syn7803C7</strain>
    </source>
</reference>
<organism evidence="1 2">
    <name type="scientific">Synechococcus phage ACG-2014f_Syn7803C7</name>
    <dbReference type="NCBI Taxonomy" id="2790345"/>
    <lineage>
        <taxon>Viruses</taxon>
        <taxon>Duplodnaviria</taxon>
        <taxon>Heunggongvirae</taxon>
        <taxon>Uroviricota</taxon>
        <taxon>Caudoviricetes</taxon>
        <taxon>Pantevenvirales</taxon>
        <taxon>Kyanoviridae</taxon>
        <taxon>Atlauavirus</taxon>
        <taxon>Atlauavirus acg2014f</taxon>
    </lineage>
</organism>
<gene>
    <name evidence="1" type="ORF">Syn7803C7_79</name>
</gene>
<dbReference type="EMBL" id="KJ019052">
    <property type="protein sequence ID" value="AIX19970.1"/>
    <property type="molecule type" value="Genomic_DNA"/>
</dbReference>
<sequence>MNYNKVAEALHEEVTDYIFKNHYHHIKSVYTDVVEEYIEREVGPLTEKNHKQLVKQLVKFYIS</sequence>